<dbReference type="EMBL" id="MSZX01000002">
    <property type="protein sequence ID" value="OPA80187.1"/>
    <property type="molecule type" value="Genomic_DNA"/>
</dbReference>
<keyword evidence="3" id="KW-1185">Reference proteome</keyword>
<sequence>MENESCTNIRFIGIRLFLFFLDIYRFFFVFLEKDIYFLLIAAFLYFFCFFVGYVTTAFFLLTSFLLLFFTFLAITTPRFWVCFLPGIMLTLYTVTRNDFDLIFFHSVDFFLLNQGLMMFFSLWLLISIQ</sequence>
<dbReference type="STRING" id="1324314.BVG16_05430"/>
<proteinExistence type="predicted"/>
<keyword evidence="1" id="KW-1133">Transmembrane helix</keyword>
<dbReference type="AlphaFoldDB" id="A0A1T2XJY5"/>
<evidence type="ECO:0000256" key="1">
    <source>
        <dbReference type="SAM" id="Phobius"/>
    </source>
</evidence>
<evidence type="ECO:0000313" key="2">
    <source>
        <dbReference type="EMBL" id="OPA80187.1"/>
    </source>
</evidence>
<keyword evidence="1" id="KW-0472">Membrane</keyword>
<accession>A0A1T2XJY5</accession>
<feature type="transmembrane region" description="Helical" evidence="1">
    <location>
        <begin position="101"/>
        <end position="126"/>
    </location>
</feature>
<keyword evidence="1" id="KW-0812">Transmembrane</keyword>
<gene>
    <name evidence="2" type="ORF">BVG16_05430</name>
</gene>
<organism evidence="2 3">
    <name type="scientific">Paenibacillus selenitireducens</name>
    <dbReference type="NCBI Taxonomy" id="1324314"/>
    <lineage>
        <taxon>Bacteria</taxon>
        <taxon>Bacillati</taxon>
        <taxon>Bacillota</taxon>
        <taxon>Bacilli</taxon>
        <taxon>Bacillales</taxon>
        <taxon>Paenibacillaceae</taxon>
        <taxon>Paenibacillus</taxon>
    </lineage>
</organism>
<evidence type="ECO:0000313" key="3">
    <source>
        <dbReference type="Proteomes" id="UP000190188"/>
    </source>
</evidence>
<feature type="transmembrane region" description="Helical" evidence="1">
    <location>
        <begin position="12"/>
        <end position="31"/>
    </location>
</feature>
<dbReference type="Proteomes" id="UP000190188">
    <property type="component" value="Unassembled WGS sequence"/>
</dbReference>
<protein>
    <submittedName>
        <fullName evidence="2">Uncharacterized protein</fullName>
    </submittedName>
</protein>
<reference evidence="2 3" key="1">
    <citation type="submission" date="2017-01" db="EMBL/GenBank/DDBJ databases">
        <title>Genome analysis of Paenibacillus selenitrireducens ES3-24.</title>
        <authorList>
            <person name="Xu D."/>
            <person name="Yao R."/>
            <person name="Zheng S."/>
        </authorList>
    </citation>
    <scope>NUCLEOTIDE SEQUENCE [LARGE SCALE GENOMIC DNA]</scope>
    <source>
        <strain evidence="2 3">ES3-24</strain>
    </source>
</reference>
<comment type="caution">
    <text evidence="2">The sequence shown here is derived from an EMBL/GenBank/DDBJ whole genome shotgun (WGS) entry which is preliminary data.</text>
</comment>
<feature type="transmembrane region" description="Helical" evidence="1">
    <location>
        <begin position="37"/>
        <end position="67"/>
    </location>
</feature>
<name>A0A1T2XJY5_9BACL</name>